<keyword evidence="2" id="KW-1185">Reference proteome</keyword>
<evidence type="ECO:0000313" key="1">
    <source>
        <dbReference type="EMBL" id="MFC4353220.1"/>
    </source>
</evidence>
<proteinExistence type="predicted"/>
<reference evidence="2" key="1">
    <citation type="journal article" date="2019" name="Int. J. Syst. Evol. Microbiol.">
        <title>The Global Catalogue of Microorganisms (GCM) 10K type strain sequencing project: providing services to taxonomists for standard genome sequencing and annotation.</title>
        <authorList>
            <consortium name="The Broad Institute Genomics Platform"/>
            <consortium name="The Broad Institute Genome Sequencing Center for Infectious Disease"/>
            <person name="Wu L."/>
            <person name="Ma J."/>
        </authorList>
    </citation>
    <scope>NUCLEOTIDE SEQUENCE [LARGE SCALE GENOMIC DNA]</scope>
    <source>
        <strain evidence="2">CECT 8472</strain>
    </source>
</reference>
<protein>
    <submittedName>
        <fullName evidence="1">Sulfur carrier protein ThiS</fullName>
    </submittedName>
</protein>
<dbReference type="NCBIfam" id="TIGR01683">
    <property type="entry name" value="thiS"/>
    <property type="match status" value="1"/>
</dbReference>
<sequence>MSLNINLNGETTRVEPGTLQDLLQQRGIDPTARRIAIARNGALVKRASWSEEALAEGDRIEIVRPLAGG</sequence>
<dbReference type="CDD" id="cd00565">
    <property type="entry name" value="Ubl_ThiS"/>
    <property type="match status" value="1"/>
</dbReference>
<evidence type="ECO:0000313" key="2">
    <source>
        <dbReference type="Proteomes" id="UP001595799"/>
    </source>
</evidence>
<dbReference type="SUPFAM" id="SSF54285">
    <property type="entry name" value="MoaD/ThiS"/>
    <property type="match status" value="1"/>
</dbReference>
<dbReference type="Pfam" id="PF02597">
    <property type="entry name" value="ThiS"/>
    <property type="match status" value="1"/>
</dbReference>
<dbReference type="InterPro" id="IPR003749">
    <property type="entry name" value="ThiS/MoaD-like"/>
</dbReference>
<organism evidence="1 2">
    <name type="scientific">Fodinicurvata halophila</name>
    <dbReference type="NCBI Taxonomy" id="1419723"/>
    <lineage>
        <taxon>Bacteria</taxon>
        <taxon>Pseudomonadati</taxon>
        <taxon>Pseudomonadota</taxon>
        <taxon>Alphaproteobacteria</taxon>
        <taxon>Rhodospirillales</taxon>
        <taxon>Rhodovibrionaceae</taxon>
        <taxon>Fodinicurvata</taxon>
    </lineage>
</organism>
<dbReference type="Proteomes" id="UP001595799">
    <property type="component" value="Unassembled WGS sequence"/>
</dbReference>
<dbReference type="PANTHER" id="PTHR34472:SF1">
    <property type="entry name" value="SULFUR CARRIER PROTEIN THIS"/>
    <property type="match status" value="1"/>
</dbReference>
<dbReference type="InterPro" id="IPR010035">
    <property type="entry name" value="Thi_S"/>
</dbReference>
<dbReference type="EMBL" id="JBHSCW010000011">
    <property type="protein sequence ID" value="MFC4353220.1"/>
    <property type="molecule type" value="Genomic_DNA"/>
</dbReference>
<name>A0ABV8UQP2_9PROT</name>
<dbReference type="InterPro" id="IPR012675">
    <property type="entry name" value="Beta-grasp_dom_sf"/>
</dbReference>
<comment type="caution">
    <text evidence="1">The sequence shown here is derived from an EMBL/GenBank/DDBJ whole genome shotgun (WGS) entry which is preliminary data.</text>
</comment>
<dbReference type="RefSeq" id="WP_382423595.1">
    <property type="nucleotide sequence ID" value="NZ_JBHSCW010000011.1"/>
</dbReference>
<gene>
    <name evidence="1" type="primary">thiS</name>
    <name evidence="1" type="ORF">ACFOW6_16855</name>
</gene>
<dbReference type="Gene3D" id="3.10.20.30">
    <property type="match status" value="1"/>
</dbReference>
<dbReference type="InterPro" id="IPR016155">
    <property type="entry name" value="Mopterin_synth/thiamin_S_b"/>
</dbReference>
<accession>A0ABV8UQP2</accession>
<dbReference type="PANTHER" id="PTHR34472">
    <property type="entry name" value="SULFUR CARRIER PROTEIN THIS"/>
    <property type="match status" value="1"/>
</dbReference>